<evidence type="ECO:0000256" key="5">
    <source>
        <dbReference type="ARBA" id="ARBA00023163"/>
    </source>
</evidence>
<reference evidence="11 12" key="2">
    <citation type="submission" date="2025-04" db="UniProtKB">
        <authorList>
            <consortium name="RefSeq"/>
        </authorList>
    </citation>
    <scope>IDENTIFICATION</scope>
    <source>
        <tissue evidence="11 12">Leaves</tissue>
    </source>
</reference>
<dbReference type="PANTHER" id="PTHR12632">
    <property type="entry name" value="TRANSCRIPTION FACTOR NF-Y ALPHA-RELATED"/>
    <property type="match status" value="1"/>
</dbReference>
<keyword evidence="2 8" id="KW-0805">Transcription regulation</keyword>
<dbReference type="AlphaFoldDB" id="A0A6P6SW56"/>
<dbReference type="SMART" id="SM00521">
    <property type="entry name" value="CBF"/>
    <property type="match status" value="1"/>
</dbReference>
<dbReference type="Gene3D" id="6.10.250.2430">
    <property type="match status" value="1"/>
</dbReference>
<dbReference type="GO" id="GO:0003677">
    <property type="term" value="F:DNA binding"/>
    <property type="evidence" value="ECO:0007669"/>
    <property type="project" value="UniProtKB-KW"/>
</dbReference>
<dbReference type="GO" id="GO:0003700">
    <property type="term" value="F:DNA-binding transcription factor activity"/>
    <property type="evidence" value="ECO:0007669"/>
    <property type="project" value="UniProtKB-UniRule"/>
</dbReference>
<reference evidence="10" key="1">
    <citation type="journal article" date="2025" name="Foods">
        <title>Unveiling the Microbial Signatures of Arabica Coffee Cherries: Insights into Ripeness Specific Diversity, Functional Traits, and Implications for Quality and Safety.</title>
        <authorList>
            <consortium name="RefSeq"/>
            <person name="Tenea G.N."/>
            <person name="Cifuentes V."/>
            <person name="Reyes P."/>
            <person name="Cevallos-Vallejos M."/>
        </authorList>
    </citation>
    <scope>NUCLEOTIDE SEQUENCE [LARGE SCALE GENOMIC DNA]</scope>
</reference>
<evidence type="ECO:0000256" key="1">
    <source>
        <dbReference type="ARBA" id="ARBA00004123"/>
    </source>
</evidence>
<keyword evidence="3 8" id="KW-0238">DNA-binding</keyword>
<dbReference type="RefSeq" id="XP_027069935.1">
    <property type="nucleotide sequence ID" value="XM_027214134.1"/>
</dbReference>
<evidence type="ECO:0000313" key="11">
    <source>
        <dbReference type="RefSeq" id="XP_027069935.1"/>
    </source>
</evidence>
<keyword evidence="4" id="KW-0010">Activator</keyword>
<evidence type="ECO:0000256" key="4">
    <source>
        <dbReference type="ARBA" id="ARBA00023159"/>
    </source>
</evidence>
<evidence type="ECO:0000256" key="9">
    <source>
        <dbReference type="SAM" id="MobiDB-lite"/>
    </source>
</evidence>
<dbReference type="InterPro" id="IPR001289">
    <property type="entry name" value="NFYA"/>
</dbReference>
<dbReference type="Pfam" id="PF02045">
    <property type="entry name" value="CBFB_NFYA"/>
    <property type="match status" value="1"/>
</dbReference>
<comment type="similarity">
    <text evidence="8">Belongs to the NFYA/HAP2 subunit family.</text>
</comment>
<evidence type="ECO:0000256" key="2">
    <source>
        <dbReference type="ARBA" id="ARBA00023015"/>
    </source>
</evidence>
<evidence type="ECO:0000256" key="8">
    <source>
        <dbReference type="RuleBase" id="RU367155"/>
    </source>
</evidence>
<sequence length="338" mass="37791">MREKSGTFDKLESAVKSISHASTDSRSYLSGFENNSVSTEVLVFGNSRSSLTLPSQQNAGLVTTSNELEAKFLEKSGGEIYREVETAKFLESDQNSAQELLKFSSIASPTMSEHLIPVTQLKLACTTYPCPESSFWGNSPDHGQTWENGMHGKSDSGNRFLLSDDSLEHRGTLYGISDVELSGEIDSVHPDLQSMHDSRLALPLELAEEPVYVNAKQYHGILRRRQLRAKAELENKVAKARKPYLHESRHLHAMRRARGCGGRFLSKKNVDKSDSRAASKKSIDFNATPTEMKDSLGSQHPFSSTSQKSCNEVRGFLLQEMQNTNTFEWGYQYHCKTQ</sequence>
<name>A0A6P6SW56_COFAR</name>
<comment type="subcellular location">
    <subcellularLocation>
        <location evidence="1 8">Nucleus</location>
    </subcellularLocation>
</comment>
<feature type="compositionally biased region" description="Polar residues" evidence="9">
    <location>
        <begin position="296"/>
        <end position="307"/>
    </location>
</feature>
<comment type="subunit">
    <text evidence="7">Heterotrimeric transcription factor composed of three components, NF-YA, NF-YB and NF-YC. NF-YB and NF-YC must interact and dimerize for NF-YA association and DNA binding.</text>
</comment>
<gene>
    <name evidence="11 12" type="primary">LOC113695145</name>
</gene>
<comment type="function">
    <text evidence="8">Component of the sequence-specific heterotrimeric transcription factor (NF-Y) which specifically recognizes a 5'-CCAAT-3' box motif found in the promoters of its target genes.</text>
</comment>
<evidence type="ECO:0000313" key="10">
    <source>
        <dbReference type="Proteomes" id="UP001652660"/>
    </source>
</evidence>
<organism evidence="10 12">
    <name type="scientific">Coffea arabica</name>
    <name type="common">Arabian coffee</name>
    <dbReference type="NCBI Taxonomy" id="13443"/>
    <lineage>
        <taxon>Eukaryota</taxon>
        <taxon>Viridiplantae</taxon>
        <taxon>Streptophyta</taxon>
        <taxon>Embryophyta</taxon>
        <taxon>Tracheophyta</taxon>
        <taxon>Spermatophyta</taxon>
        <taxon>Magnoliopsida</taxon>
        <taxon>eudicotyledons</taxon>
        <taxon>Gunneridae</taxon>
        <taxon>Pentapetalae</taxon>
        <taxon>asterids</taxon>
        <taxon>lamiids</taxon>
        <taxon>Gentianales</taxon>
        <taxon>Rubiaceae</taxon>
        <taxon>Ixoroideae</taxon>
        <taxon>Gardenieae complex</taxon>
        <taxon>Bertiereae - Coffeeae clade</taxon>
        <taxon>Coffeeae</taxon>
        <taxon>Coffea</taxon>
    </lineage>
</organism>
<keyword evidence="5 8" id="KW-0804">Transcription</keyword>
<dbReference type="Proteomes" id="UP001652660">
    <property type="component" value="Chromosome 6e"/>
</dbReference>
<keyword evidence="6 8" id="KW-0539">Nucleus</keyword>
<evidence type="ECO:0000256" key="6">
    <source>
        <dbReference type="ARBA" id="ARBA00023242"/>
    </source>
</evidence>
<dbReference type="PRINTS" id="PR00616">
    <property type="entry name" value="CCAATSUBUNTB"/>
</dbReference>
<dbReference type="GeneID" id="113695145"/>
<evidence type="ECO:0000256" key="7">
    <source>
        <dbReference type="ARBA" id="ARBA00025911"/>
    </source>
</evidence>
<dbReference type="GO" id="GO:0016602">
    <property type="term" value="C:CCAAT-binding factor complex"/>
    <property type="evidence" value="ECO:0007669"/>
    <property type="project" value="InterPro"/>
</dbReference>
<keyword evidence="10" id="KW-1185">Reference proteome</keyword>
<feature type="region of interest" description="Disordered" evidence="9">
    <location>
        <begin position="264"/>
        <end position="307"/>
    </location>
</feature>
<protein>
    <recommendedName>
        <fullName evidence="8">Nuclear transcription factor Y subunit</fullName>
    </recommendedName>
</protein>
<dbReference type="PROSITE" id="PS51152">
    <property type="entry name" value="NFYA_HAP2_2"/>
    <property type="match status" value="1"/>
</dbReference>
<proteinExistence type="inferred from homology"/>
<dbReference type="InterPro" id="IPR018362">
    <property type="entry name" value="CCAAT-binding_factor_CS"/>
</dbReference>
<evidence type="ECO:0000313" key="12">
    <source>
        <dbReference type="RefSeq" id="XP_027069936.1"/>
    </source>
</evidence>
<dbReference type="RefSeq" id="XP_027069936.1">
    <property type="nucleotide sequence ID" value="XM_027214135.1"/>
</dbReference>
<dbReference type="PROSITE" id="PS00686">
    <property type="entry name" value="NFYA_HAP2_1"/>
    <property type="match status" value="1"/>
</dbReference>
<accession>A0A6P6SW56</accession>
<dbReference type="OrthoDB" id="1097733at2759"/>
<feature type="compositionally biased region" description="Basic and acidic residues" evidence="9">
    <location>
        <begin position="268"/>
        <end position="283"/>
    </location>
</feature>
<evidence type="ECO:0000256" key="3">
    <source>
        <dbReference type="ARBA" id="ARBA00023125"/>
    </source>
</evidence>